<dbReference type="InterPro" id="IPR001579">
    <property type="entry name" value="Glyco_hydro_18_chit_AS"/>
</dbReference>
<feature type="region of interest" description="Disordered" evidence="7">
    <location>
        <begin position="410"/>
        <end position="446"/>
    </location>
</feature>
<dbReference type="EMBL" id="KB203251">
    <property type="protein sequence ID" value="ESO85839.1"/>
    <property type="molecule type" value="Genomic_DNA"/>
</dbReference>
<dbReference type="GO" id="GO:0005576">
    <property type="term" value="C:extracellular region"/>
    <property type="evidence" value="ECO:0007669"/>
    <property type="project" value="TreeGrafter"/>
</dbReference>
<dbReference type="GO" id="GO:0008061">
    <property type="term" value="F:chitin binding"/>
    <property type="evidence" value="ECO:0007669"/>
    <property type="project" value="InterPro"/>
</dbReference>
<dbReference type="SMART" id="SM00636">
    <property type="entry name" value="Glyco_18"/>
    <property type="match status" value="1"/>
</dbReference>
<feature type="signal peptide" evidence="8">
    <location>
        <begin position="1"/>
        <end position="23"/>
    </location>
</feature>
<dbReference type="HOGENOM" id="CLU_002833_3_1_1"/>
<feature type="domain" description="GH18" evidence="9">
    <location>
        <begin position="26"/>
        <end position="397"/>
    </location>
</feature>
<dbReference type="Pfam" id="PF00704">
    <property type="entry name" value="Glyco_hydro_18"/>
    <property type="match status" value="1"/>
</dbReference>
<evidence type="ECO:0000313" key="10">
    <source>
        <dbReference type="EMBL" id="ESO85839.1"/>
    </source>
</evidence>
<evidence type="ECO:0000256" key="3">
    <source>
        <dbReference type="ARBA" id="ARBA00023157"/>
    </source>
</evidence>
<dbReference type="OMA" id="GASHYNI"/>
<comment type="similarity">
    <text evidence="6">Belongs to the glycosyl hydrolase 18 family.</text>
</comment>
<dbReference type="CTD" id="20240701"/>
<keyword evidence="3" id="KW-1015">Disulfide bond</keyword>
<dbReference type="GO" id="GO:0005975">
    <property type="term" value="P:carbohydrate metabolic process"/>
    <property type="evidence" value="ECO:0007669"/>
    <property type="project" value="InterPro"/>
</dbReference>
<dbReference type="PANTHER" id="PTHR11177">
    <property type="entry name" value="CHITINASE"/>
    <property type="match status" value="1"/>
</dbReference>
<feature type="compositionally biased region" description="Pro residues" evidence="7">
    <location>
        <begin position="423"/>
        <end position="439"/>
    </location>
</feature>
<dbReference type="PROSITE" id="PS51910">
    <property type="entry name" value="GH18_2"/>
    <property type="match status" value="1"/>
</dbReference>
<dbReference type="Gene3D" id="3.20.20.80">
    <property type="entry name" value="Glycosidases"/>
    <property type="match status" value="1"/>
</dbReference>
<evidence type="ECO:0000256" key="1">
    <source>
        <dbReference type="ARBA" id="ARBA00022729"/>
    </source>
</evidence>
<dbReference type="PROSITE" id="PS01095">
    <property type="entry name" value="GH18_1"/>
    <property type="match status" value="1"/>
</dbReference>
<dbReference type="RefSeq" id="XP_009063568.1">
    <property type="nucleotide sequence ID" value="XM_009065320.1"/>
</dbReference>
<feature type="chain" id="PRO_5004717913" description="GH18 domain-containing protein" evidence="8">
    <location>
        <begin position="24"/>
        <end position="446"/>
    </location>
</feature>
<keyword evidence="4 5" id="KW-0326">Glycosidase</keyword>
<name>V4BA86_LOTGI</name>
<dbReference type="InterPro" id="IPR029070">
    <property type="entry name" value="Chitinase_insertion_sf"/>
</dbReference>
<dbReference type="SUPFAM" id="SSF51445">
    <property type="entry name" value="(Trans)glycosidases"/>
    <property type="match status" value="1"/>
</dbReference>
<evidence type="ECO:0000259" key="9">
    <source>
        <dbReference type="PROSITE" id="PS51910"/>
    </source>
</evidence>
<dbReference type="FunFam" id="3.10.50.10:FF:000001">
    <property type="entry name" value="Chitinase 3-like 1"/>
    <property type="match status" value="1"/>
</dbReference>
<dbReference type="InterPro" id="IPR011583">
    <property type="entry name" value="Chitinase_II/V-like_cat"/>
</dbReference>
<dbReference type="InterPro" id="IPR017853">
    <property type="entry name" value="GH"/>
</dbReference>
<sequence length="446" mass="50081">MKGHVLLILLLSLLLALYNSVNGAKYNVVCYYANWSQYRPDGGKFFPEDINPKSCTHIIYAFAKLSGNRLAPTEWNDDLFQYPRGLYLRVMDLKKSNPDLKVLLALGGWTMPVRDFSAMVSTWGNRQEFIRNAIEYLRRFGFDGLDLDWEYPGSRGSPAIDKKRFTYLVWEIRDAFEKEAVQTGKERMLITAAVPASKSTIEKGYEIPALGKKLDMINLMSYDLHGGWDKVTGHNAPLFAYPGDPTPTLNVAYAAQYWASQGAPKEKIHVGMPMYGRSYTLANRYNTGLGAPVTGPGRKEPFSGEAGIILYYEICNTVLNRYQTIQDDNMKVPYAVSGDQWVGYDDKRAIQSKLDWLLQEGYGGGMIWAIDLDDFSGSFCGRPYPLLSVLTDCLLYGKGSNTCREKVLPGSVVPQPTTQKPWIPQPATTPEPYNPPYKPPSGNTYI</sequence>
<keyword evidence="11" id="KW-1185">Reference proteome</keyword>
<evidence type="ECO:0000256" key="5">
    <source>
        <dbReference type="RuleBase" id="RU000489"/>
    </source>
</evidence>
<keyword evidence="2 5" id="KW-0378">Hydrolase</keyword>
<dbReference type="SUPFAM" id="SSF54556">
    <property type="entry name" value="Chitinase insertion domain"/>
    <property type="match status" value="1"/>
</dbReference>
<evidence type="ECO:0000256" key="8">
    <source>
        <dbReference type="SAM" id="SignalP"/>
    </source>
</evidence>
<evidence type="ECO:0000256" key="4">
    <source>
        <dbReference type="ARBA" id="ARBA00023295"/>
    </source>
</evidence>
<dbReference type="GeneID" id="20240701"/>
<dbReference type="Proteomes" id="UP000030746">
    <property type="component" value="Unassembled WGS sequence"/>
</dbReference>
<gene>
    <name evidence="10" type="ORF">LOTGIDRAFT_167819</name>
</gene>
<dbReference type="AlphaFoldDB" id="V4BA86"/>
<protein>
    <recommendedName>
        <fullName evidence="9">GH18 domain-containing protein</fullName>
    </recommendedName>
</protein>
<dbReference type="PANTHER" id="PTHR11177:SF317">
    <property type="entry name" value="CHITINASE 12-RELATED"/>
    <property type="match status" value="1"/>
</dbReference>
<evidence type="ECO:0000256" key="6">
    <source>
        <dbReference type="RuleBase" id="RU004453"/>
    </source>
</evidence>
<dbReference type="FunFam" id="3.20.20.80:FF:000007">
    <property type="entry name" value="Acidic mammalian chitinase"/>
    <property type="match status" value="1"/>
</dbReference>
<dbReference type="OrthoDB" id="76388at2759"/>
<dbReference type="GO" id="GO:0006032">
    <property type="term" value="P:chitin catabolic process"/>
    <property type="evidence" value="ECO:0007669"/>
    <property type="project" value="TreeGrafter"/>
</dbReference>
<keyword evidence="1 8" id="KW-0732">Signal</keyword>
<reference evidence="10 11" key="1">
    <citation type="journal article" date="2013" name="Nature">
        <title>Insights into bilaterian evolution from three spiralian genomes.</title>
        <authorList>
            <person name="Simakov O."/>
            <person name="Marletaz F."/>
            <person name="Cho S.J."/>
            <person name="Edsinger-Gonzales E."/>
            <person name="Havlak P."/>
            <person name="Hellsten U."/>
            <person name="Kuo D.H."/>
            <person name="Larsson T."/>
            <person name="Lv J."/>
            <person name="Arendt D."/>
            <person name="Savage R."/>
            <person name="Osoegawa K."/>
            <person name="de Jong P."/>
            <person name="Grimwood J."/>
            <person name="Chapman J.A."/>
            <person name="Shapiro H."/>
            <person name="Aerts A."/>
            <person name="Otillar R.P."/>
            <person name="Terry A.Y."/>
            <person name="Boore J.L."/>
            <person name="Grigoriev I.V."/>
            <person name="Lindberg D.R."/>
            <person name="Seaver E.C."/>
            <person name="Weisblat D.A."/>
            <person name="Putnam N.H."/>
            <person name="Rokhsar D.S."/>
        </authorList>
    </citation>
    <scope>NUCLEOTIDE SEQUENCE [LARGE SCALE GENOMIC DNA]</scope>
</reference>
<evidence type="ECO:0000313" key="11">
    <source>
        <dbReference type="Proteomes" id="UP000030746"/>
    </source>
</evidence>
<dbReference type="InterPro" id="IPR050314">
    <property type="entry name" value="Glycosyl_Hydrlase_18"/>
</dbReference>
<evidence type="ECO:0000256" key="7">
    <source>
        <dbReference type="SAM" id="MobiDB-lite"/>
    </source>
</evidence>
<accession>V4BA86</accession>
<proteinExistence type="inferred from homology"/>
<dbReference type="STRING" id="225164.V4BA86"/>
<organism evidence="10 11">
    <name type="scientific">Lottia gigantea</name>
    <name type="common">Giant owl limpet</name>
    <dbReference type="NCBI Taxonomy" id="225164"/>
    <lineage>
        <taxon>Eukaryota</taxon>
        <taxon>Metazoa</taxon>
        <taxon>Spiralia</taxon>
        <taxon>Lophotrochozoa</taxon>
        <taxon>Mollusca</taxon>
        <taxon>Gastropoda</taxon>
        <taxon>Patellogastropoda</taxon>
        <taxon>Lottioidea</taxon>
        <taxon>Lottiidae</taxon>
        <taxon>Lottia</taxon>
    </lineage>
</organism>
<dbReference type="KEGG" id="lgi:LOTGIDRAFT_167819"/>
<dbReference type="GO" id="GO:0004568">
    <property type="term" value="F:chitinase activity"/>
    <property type="evidence" value="ECO:0007669"/>
    <property type="project" value="UniProtKB-ARBA"/>
</dbReference>
<dbReference type="CDD" id="cd02872">
    <property type="entry name" value="GH18_chitolectin_chitotriosidase"/>
    <property type="match status" value="1"/>
</dbReference>
<dbReference type="InterPro" id="IPR001223">
    <property type="entry name" value="Glyco_hydro18_cat"/>
</dbReference>
<dbReference type="Gene3D" id="3.10.50.10">
    <property type="match status" value="1"/>
</dbReference>
<evidence type="ECO:0000256" key="2">
    <source>
        <dbReference type="ARBA" id="ARBA00022801"/>
    </source>
</evidence>